<evidence type="ECO:0000313" key="12">
    <source>
        <dbReference type="EMBL" id="RKP37722.1"/>
    </source>
</evidence>
<name>A0A4P9ZXT0_9FUNG</name>
<dbReference type="InterPro" id="IPR036598">
    <property type="entry name" value="GOLD_dom_sf"/>
</dbReference>
<evidence type="ECO:0000259" key="11">
    <source>
        <dbReference type="PROSITE" id="PS50866"/>
    </source>
</evidence>
<evidence type="ECO:0000256" key="9">
    <source>
        <dbReference type="SAM" id="Phobius"/>
    </source>
</evidence>
<feature type="transmembrane region" description="Helical" evidence="9">
    <location>
        <begin position="181"/>
        <end position="203"/>
    </location>
</feature>
<evidence type="ECO:0000256" key="3">
    <source>
        <dbReference type="ARBA" id="ARBA00022692"/>
    </source>
</evidence>
<dbReference type="Proteomes" id="UP000268162">
    <property type="component" value="Unassembled WGS sequence"/>
</dbReference>
<feature type="domain" description="GOLD" evidence="11">
    <location>
        <begin position="38"/>
        <end position="121"/>
    </location>
</feature>
<evidence type="ECO:0000256" key="4">
    <source>
        <dbReference type="ARBA" id="ARBA00022729"/>
    </source>
</evidence>
<proteinExistence type="inferred from homology"/>
<sequence>MLFGIRNSALLALATLLATVAPPADAVTLTYWVGANEKACFYTNVNEAGKKLGFYFAGQAGGNFDIDFTVTNPRDQVILSDEAQKQGDYVLTGNLPGEYAFCFSNGVATREDKLIDFDISVEDESRAKHTPDHEKAGEDDKVDESLHLIGAGLARVERDLKYFRTRENRNKSTVQSTQERVFYFAVMESVAIFAVAALQVFAIRTLFNTKKTRF</sequence>
<dbReference type="EMBL" id="ML002455">
    <property type="protein sequence ID" value="RKP37722.1"/>
    <property type="molecule type" value="Genomic_DNA"/>
</dbReference>
<evidence type="ECO:0000256" key="8">
    <source>
        <dbReference type="RuleBase" id="RU003827"/>
    </source>
</evidence>
<gene>
    <name evidence="12" type="ORF">BJ085DRAFT_21496</name>
</gene>
<dbReference type="Pfam" id="PF01105">
    <property type="entry name" value="EMP24_GP25L"/>
    <property type="match status" value="1"/>
</dbReference>
<evidence type="ECO:0000256" key="2">
    <source>
        <dbReference type="ARBA" id="ARBA00007104"/>
    </source>
</evidence>
<reference evidence="13" key="1">
    <citation type="journal article" date="2018" name="Nat. Microbiol.">
        <title>Leveraging single-cell genomics to expand the fungal tree of life.</title>
        <authorList>
            <person name="Ahrendt S.R."/>
            <person name="Quandt C.A."/>
            <person name="Ciobanu D."/>
            <person name="Clum A."/>
            <person name="Salamov A."/>
            <person name="Andreopoulos B."/>
            <person name="Cheng J.F."/>
            <person name="Woyke T."/>
            <person name="Pelin A."/>
            <person name="Henrissat B."/>
            <person name="Reynolds N.K."/>
            <person name="Benny G.L."/>
            <person name="Smith M.E."/>
            <person name="James T.Y."/>
            <person name="Grigoriev I.V."/>
        </authorList>
    </citation>
    <scope>NUCLEOTIDE SEQUENCE [LARGE SCALE GENOMIC DNA]</scope>
    <source>
        <strain evidence="13">RSA 468</strain>
    </source>
</reference>
<dbReference type="PROSITE" id="PS50866">
    <property type="entry name" value="GOLD"/>
    <property type="match status" value="1"/>
</dbReference>
<keyword evidence="6 9" id="KW-0472">Membrane</keyword>
<dbReference type="AlphaFoldDB" id="A0A4P9ZXT0"/>
<dbReference type="SMART" id="SM01190">
    <property type="entry name" value="EMP24_GP25L"/>
    <property type="match status" value="1"/>
</dbReference>
<protein>
    <submittedName>
        <fullName evidence="12">Emp24/gp25L/p24 family/GOLD-domain-containing protein</fullName>
    </submittedName>
</protein>
<feature type="signal peptide" evidence="10">
    <location>
        <begin position="1"/>
        <end position="26"/>
    </location>
</feature>
<feature type="chain" id="PRO_5020504657" evidence="10">
    <location>
        <begin position="27"/>
        <end position="214"/>
    </location>
</feature>
<accession>A0A4P9ZXT0</accession>
<evidence type="ECO:0000256" key="1">
    <source>
        <dbReference type="ARBA" id="ARBA00004479"/>
    </source>
</evidence>
<organism evidence="12 13">
    <name type="scientific">Dimargaris cristalligena</name>
    <dbReference type="NCBI Taxonomy" id="215637"/>
    <lineage>
        <taxon>Eukaryota</taxon>
        <taxon>Fungi</taxon>
        <taxon>Fungi incertae sedis</taxon>
        <taxon>Zoopagomycota</taxon>
        <taxon>Kickxellomycotina</taxon>
        <taxon>Dimargaritomycetes</taxon>
        <taxon>Dimargaritales</taxon>
        <taxon>Dimargaritaceae</taxon>
        <taxon>Dimargaris</taxon>
    </lineage>
</organism>
<dbReference type="GO" id="GO:0012505">
    <property type="term" value="C:endomembrane system"/>
    <property type="evidence" value="ECO:0007669"/>
    <property type="project" value="UniProtKB-SubCell"/>
</dbReference>
<evidence type="ECO:0000256" key="6">
    <source>
        <dbReference type="ARBA" id="ARBA00023136"/>
    </source>
</evidence>
<keyword evidence="4 10" id="KW-0732">Signal</keyword>
<dbReference type="InterPro" id="IPR009038">
    <property type="entry name" value="GOLD_dom"/>
</dbReference>
<dbReference type="GO" id="GO:0016020">
    <property type="term" value="C:membrane"/>
    <property type="evidence" value="ECO:0007669"/>
    <property type="project" value="UniProtKB-SubCell"/>
</dbReference>
<evidence type="ECO:0000256" key="7">
    <source>
        <dbReference type="ARBA" id="ARBA00037847"/>
    </source>
</evidence>
<evidence type="ECO:0000313" key="13">
    <source>
        <dbReference type="Proteomes" id="UP000268162"/>
    </source>
</evidence>
<evidence type="ECO:0000256" key="5">
    <source>
        <dbReference type="ARBA" id="ARBA00022989"/>
    </source>
</evidence>
<keyword evidence="3 8" id="KW-0812">Transmembrane</keyword>
<dbReference type="PANTHER" id="PTHR22811">
    <property type="entry name" value="TRANSMEMBRANE EMP24 DOMAIN-CONTAINING PROTEIN"/>
    <property type="match status" value="1"/>
</dbReference>
<evidence type="ECO:0000256" key="10">
    <source>
        <dbReference type="SAM" id="SignalP"/>
    </source>
</evidence>
<comment type="subcellular location">
    <subcellularLocation>
        <location evidence="7">Endomembrane system</location>
        <topology evidence="7">Single-pass membrane protein</topology>
    </subcellularLocation>
    <subcellularLocation>
        <location evidence="1 8">Membrane</location>
        <topology evidence="1 8">Single-pass type I membrane protein</topology>
    </subcellularLocation>
</comment>
<comment type="similarity">
    <text evidence="2 8">Belongs to the EMP24/GP25L family.</text>
</comment>
<dbReference type="STRING" id="215637.A0A4P9ZXT0"/>
<dbReference type="SUPFAM" id="SSF101576">
    <property type="entry name" value="Supernatant protein factor (SPF), C-terminal domain"/>
    <property type="match status" value="1"/>
</dbReference>
<dbReference type="OrthoDB" id="1929172at2759"/>
<keyword evidence="5 9" id="KW-1133">Transmembrane helix</keyword>
<keyword evidence="13" id="KW-1185">Reference proteome</keyword>
<dbReference type="InterPro" id="IPR015720">
    <property type="entry name" value="Emp24-like"/>
</dbReference>